<name>A0A7G7MLW0_9PSEU</name>
<dbReference type="RefSeq" id="WP_185720597.1">
    <property type="nucleotide sequence ID" value="NZ_BAAAWI010000001.1"/>
</dbReference>
<sequence>MTTGDGGDDGVPPEAPRSEWIRHGLNHNPVQPGYGPQSGPPPSGAPWAPGAPPGRTRRSPLIPLLVGAATVLAVLVVLLLLA</sequence>
<dbReference type="EMBL" id="CP060131">
    <property type="protein sequence ID" value="QNG53771.1"/>
    <property type="molecule type" value="Genomic_DNA"/>
</dbReference>
<feature type="transmembrane region" description="Helical" evidence="2">
    <location>
        <begin position="61"/>
        <end position="81"/>
    </location>
</feature>
<organism evidence="3 4">
    <name type="scientific">Pseudonocardia petroleophila</name>
    <dbReference type="NCBI Taxonomy" id="37331"/>
    <lineage>
        <taxon>Bacteria</taxon>
        <taxon>Bacillati</taxon>
        <taxon>Actinomycetota</taxon>
        <taxon>Actinomycetes</taxon>
        <taxon>Pseudonocardiales</taxon>
        <taxon>Pseudonocardiaceae</taxon>
        <taxon>Pseudonocardia</taxon>
    </lineage>
</organism>
<dbReference type="Proteomes" id="UP000515728">
    <property type="component" value="Chromosome"/>
</dbReference>
<keyword evidence="4" id="KW-1185">Reference proteome</keyword>
<dbReference type="AlphaFoldDB" id="A0A7G7MLW0"/>
<dbReference type="KEGG" id="ppel:H6H00_07505"/>
<keyword evidence="2" id="KW-0812">Transmembrane</keyword>
<evidence type="ECO:0000256" key="2">
    <source>
        <dbReference type="SAM" id="Phobius"/>
    </source>
</evidence>
<accession>A0A7G7MLW0</accession>
<protein>
    <submittedName>
        <fullName evidence="3">Uncharacterized protein</fullName>
    </submittedName>
</protein>
<keyword evidence="2" id="KW-0472">Membrane</keyword>
<evidence type="ECO:0000313" key="3">
    <source>
        <dbReference type="EMBL" id="QNG53771.1"/>
    </source>
</evidence>
<gene>
    <name evidence="3" type="ORF">H6H00_07505</name>
</gene>
<evidence type="ECO:0000313" key="4">
    <source>
        <dbReference type="Proteomes" id="UP000515728"/>
    </source>
</evidence>
<evidence type="ECO:0000256" key="1">
    <source>
        <dbReference type="SAM" id="MobiDB-lite"/>
    </source>
</evidence>
<reference evidence="3 4" key="1">
    <citation type="submission" date="2020-08" db="EMBL/GenBank/DDBJ databases">
        <authorList>
            <person name="Mo P."/>
        </authorList>
    </citation>
    <scope>NUCLEOTIDE SEQUENCE [LARGE SCALE GENOMIC DNA]</scope>
    <source>
        <strain evidence="3 4">CGMCC 4.1532</strain>
    </source>
</reference>
<keyword evidence="2" id="KW-1133">Transmembrane helix</keyword>
<feature type="region of interest" description="Disordered" evidence="1">
    <location>
        <begin position="1"/>
        <end position="59"/>
    </location>
</feature>
<feature type="compositionally biased region" description="Pro residues" evidence="1">
    <location>
        <begin position="38"/>
        <end position="52"/>
    </location>
</feature>
<proteinExistence type="predicted"/>